<comment type="caution">
    <text evidence="10">Lacks conserved residue(s) required for the propagation of feature annotation.</text>
</comment>
<evidence type="ECO:0000256" key="6">
    <source>
        <dbReference type="ARBA" id="ARBA00022741"/>
    </source>
</evidence>
<dbReference type="InterPro" id="IPR027417">
    <property type="entry name" value="P-loop_NTPase"/>
</dbReference>
<comment type="catalytic activity">
    <reaction evidence="9 10">
        <text>dTMP + ATP = dTDP + ADP</text>
        <dbReference type="Rhea" id="RHEA:13517"/>
        <dbReference type="ChEBI" id="CHEBI:30616"/>
        <dbReference type="ChEBI" id="CHEBI:58369"/>
        <dbReference type="ChEBI" id="CHEBI:63528"/>
        <dbReference type="ChEBI" id="CHEBI:456216"/>
        <dbReference type="EC" id="2.7.4.9"/>
    </reaction>
</comment>
<dbReference type="InterPro" id="IPR018094">
    <property type="entry name" value="Thymidylate_kinase"/>
</dbReference>
<keyword evidence="5 10" id="KW-0545">Nucleotide biosynthesis</keyword>
<keyword evidence="14" id="KW-1185">Reference proteome</keyword>
<keyword evidence="8 10" id="KW-0067">ATP-binding</keyword>
<protein>
    <recommendedName>
        <fullName evidence="3 10">Thymidylate kinase</fullName>
        <ecNumber evidence="2 10">2.7.4.9</ecNumber>
    </recommendedName>
    <alternativeName>
        <fullName evidence="10">dTMP kinase</fullName>
    </alternativeName>
</protein>
<dbReference type="CDD" id="cd01672">
    <property type="entry name" value="TMPK"/>
    <property type="match status" value="1"/>
</dbReference>
<evidence type="ECO:0000256" key="3">
    <source>
        <dbReference type="ARBA" id="ARBA00017144"/>
    </source>
</evidence>
<dbReference type="Gene3D" id="3.40.50.300">
    <property type="entry name" value="P-loop containing nucleotide triphosphate hydrolases"/>
    <property type="match status" value="1"/>
</dbReference>
<dbReference type="SUPFAM" id="SSF52540">
    <property type="entry name" value="P-loop containing nucleoside triphosphate hydrolases"/>
    <property type="match status" value="1"/>
</dbReference>
<dbReference type="PANTHER" id="PTHR10344:SF4">
    <property type="entry name" value="UMP-CMP KINASE 2, MITOCHONDRIAL"/>
    <property type="match status" value="1"/>
</dbReference>
<evidence type="ECO:0000256" key="9">
    <source>
        <dbReference type="ARBA" id="ARBA00048743"/>
    </source>
</evidence>
<feature type="compositionally biased region" description="Polar residues" evidence="11">
    <location>
        <begin position="251"/>
        <end position="280"/>
    </location>
</feature>
<evidence type="ECO:0000256" key="8">
    <source>
        <dbReference type="ARBA" id="ARBA00022840"/>
    </source>
</evidence>
<dbReference type="EC" id="2.7.4.9" evidence="2 10"/>
<evidence type="ECO:0000256" key="4">
    <source>
        <dbReference type="ARBA" id="ARBA00022679"/>
    </source>
</evidence>
<gene>
    <name evidence="10" type="primary">tmk</name>
    <name evidence="13" type="ORF">L0M14_04750</name>
</gene>
<evidence type="ECO:0000259" key="12">
    <source>
        <dbReference type="Pfam" id="PF02223"/>
    </source>
</evidence>
<evidence type="ECO:0000256" key="2">
    <source>
        <dbReference type="ARBA" id="ARBA00012980"/>
    </source>
</evidence>
<keyword evidence="7 10" id="KW-0418">Kinase</keyword>
<dbReference type="RefSeq" id="WP_235121073.1">
    <property type="nucleotide sequence ID" value="NZ_CP090978.1"/>
</dbReference>
<proteinExistence type="inferred from homology"/>
<evidence type="ECO:0000256" key="11">
    <source>
        <dbReference type="SAM" id="MobiDB-lite"/>
    </source>
</evidence>
<keyword evidence="4 10" id="KW-0808">Transferase</keyword>
<feature type="region of interest" description="Disordered" evidence="11">
    <location>
        <begin position="218"/>
        <end position="296"/>
    </location>
</feature>
<evidence type="ECO:0000313" key="14">
    <source>
        <dbReference type="Proteomes" id="UP001649230"/>
    </source>
</evidence>
<organism evidence="13 14">
    <name type="scientific">Paenibacillus hexagrammi</name>
    <dbReference type="NCBI Taxonomy" id="2908839"/>
    <lineage>
        <taxon>Bacteria</taxon>
        <taxon>Bacillati</taxon>
        <taxon>Bacillota</taxon>
        <taxon>Bacilli</taxon>
        <taxon>Bacillales</taxon>
        <taxon>Paenibacillaceae</taxon>
        <taxon>Paenibacillus</taxon>
    </lineage>
</organism>
<comment type="similarity">
    <text evidence="1 10">Belongs to the thymidylate kinase family.</text>
</comment>
<dbReference type="EMBL" id="CP090978">
    <property type="protein sequence ID" value="UJF34499.1"/>
    <property type="molecule type" value="Genomic_DNA"/>
</dbReference>
<dbReference type="Proteomes" id="UP001649230">
    <property type="component" value="Chromosome"/>
</dbReference>
<keyword evidence="6 10" id="KW-0547">Nucleotide-binding</keyword>
<evidence type="ECO:0000256" key="7">
    <source>
        <dbReference type="ARBA" id="ARBA00022777"/>
    </source>
</evidence>
<evidence type="ECO:0000313" key="13">
    <source>
        <dbReference type="EMBL" id="UJF34499.1"/>
    </source>
</evidence>
<dbReference type="PANTHER" id="PTHR10344">
    <property type="entry name" value="THYMIDYLATE KINASE"/>
    <property type="match status" value="1"/>
</dbReference>
<name>A0ABY3SKC6_9BACL</name>
<dbReference type="InterPro" id="IPR039430">
    <property type="entry name" value="Thymidylate_kin-like_dom"/>
</dbReference>
<dbReference type="GO" id="GO:0016301">
    <property type="term" value="F:kinase activity"/>
    <property type="evidence" value="ECO:0007669"/>
    <property type="project" value="UniProtKB-KW"/>
</dbReference>
<reference evidence="13 14" key="1">
    <citation type="journal article" date="2024" name="Int. J. Syst. Evol. Microbiol.">
        <title>Paenibacillus hexagrammi sp. nov., a novel bacterium isolated from the gut content of Hexagrammos agrammus.</title>
        <authorList>
            <person name="Jung H.K."/>
            <person name="Kim D.G."/>
            <person name="Zin H."/>
            <person name="Park J."/>
            <person name="Jung H."/>
            <person name="Kim Y.O."/>
            <person name="Kong H.J."/>
            <person name="Kim J.W."/>
            <person name="Kim Y.S."/>
        </authorList>
    </citation>
    <scope>NUCLEOTIDE SEQUENCE [LARGE SCALE GENOMIC DNA]</scope>
    <source>
        <strain evidence="13 14">YPD9-1</strain>
    </source>
</reference>
<sequence length="296" mass="33970">MDQEAFVVGRKKGLLLVYEGISGSGKSMGIRRLQHYLSTAGLETVTVEWNANPLIRSMVQKLRRYRLLTPWTYSLLQWIGFIIDYWTVISPALRKGRIVIADRYVYTAISRDAANEAGGMLARLLGRWFRQADILLFFDTHPEICLERIVARGKVLFHTNKQLQNQDLAYLQRMRDEYMKLFRMLRRKRRTNIIVVDSRQAPELVHHQIAAYMQEKAGIGRSADERTTSKGTTNKRTSKHENEHEYEYGVSKSTRTGTSTGMNKISKRTNASTSISSGKTMENMREVSAAWEGKDG</sequence>
<feature type="domain" description="Thymidylate kinase-like" evidence="12">
    <location>
        <begin position="19"/>
        <end position="209"/>
    </location>
</feature>
<dbReference type="HAMAP" id="MF_00165">
    <property type="entry name" value="Thymidylate_kinase"/>
    <property type="match status" value="1"/>
</dbReference>
<dbReference type="Pfam" id="PF02223">
    <property type="entry name" value="Thymidylate_kin"/>
    <property type="match status" value="1"/>
</dbReference>
<comment type="function">
    <text evidence="10">Phosphorylation of dTMP to form dTDP in both de novo and salvage pathways of dTTP synthesis.</text>
</comment>
<evidence type="ECO:0000256" key="1">
    <source>
        <dbReference type="ARBA" id="ARBA00009776"/>
    </source>
</evidence>
<accession>A0ABY3SKC6</accession>
<evidence type="ECO:0000256" key="10">
    <source>
        <dbReference type="HAMAP-Rule" id="MF_00165"/>
    </source>
</evidence>
<evidence type="ECO:0000256" key="5">
    <source>
        <dbReference type="ARBA" id="ARBA00022727"/>
    </source>
</evidence>